<protein>
    <submittedName>
        <fullName evidence="1">Uncharacterized protein</fullName>
    </submittedName>
</protein>
<accession>A0A8B9Y1Z2</accession>
<reference evidence="1" key="3">
    <citation type="submission" date="2025-09" db="UniProtKB">
        <authorList>
            <consortium name="Ensembl"/>
        </authorList>
    </citation>
    <scope>IDENTIFICATION</scope>
</reference>
<dbReference type="Ensembl" id="ENSBGRT00000035418.1">
    <property type="protein sequence ID" value="ENSBGRP00000030617.1"/>
    <property type="gene ID" value="ENSBGRG00000019281.1"/>
</dbReference>
<dbReference type="GeneTree" id="ENSGT00960000187477"/>
<reference evidence="1" key="2">
    <citation type="submission" date="2025-08" db="UniProtKB">
        <authorList>
            <consortium name="Ensembl"/>
        </authorList>
    </citation>
    <scope>IDENTIFICATION</scope>
</reference>
<evidence type="ECO:0000313" key="1">
    <source>
        <dbReference type="Ensembl" id="ENSBGRP00000030617.1"/>
    </source>
</evidence>
<evidence type="ECO:0000313" key="2">
    <source>
        <dbReference type="Proteomes" id="UP000694520"/>
    </source>
</evidence>
<dbReference type="AlphaFoldDB" id="A0A8B9Y1Z2"/>
<keyword evidence="2" id="KW-1185">Reference proteome</keyword>
<dbReference type="Proteomes" id="UP000694520">
    <property type="component" value="Chromosome 26"/>
</dbReference>
<name>A0A8B9Y1Z2_BOSMU</name>
<organism evidence="1 2">
    <name type="scientific">Bos mutus grunniens</name>
    <name type="common">Wild yak</name>
    <name type="synonym">Bos grunniens</name>
    <dbReference type="NCBI Taxonomy" id="30521"/>
    <lineage>
        <taxon>Eukaryota</taxon>
        <taxon>Metazoa</taxon>
        <taxon>Chordata</taxon>
        <taxon>Craniata</taxon>
        <taxon>Vertebrata</taxon>
        <taxon>Euteleostomi</taxon>
        <taxon>Mammalia</taxon>
        <taxon>Eutheria</taxon>
        <taxon>Laurasiatheria</taxon>
        <taxon>Artiodactyla</taxon>
        <taxon>Ruminantia</taxon>
        <taxon>Pecora</taxon>
        <taxon>Bovidae</taxon>
        <taxon>Bovinae</taxon>
        <taxon>Bos</taxon>
    </lineage>
</organism>
<sequence>VSAFFFCISHITEISHVTIFHFAVALLKAFELGPALFRSSEEATLSQPFSHSTIYLAVSGTSLKCFIKARLFENCKKSLSFLITPMHACYFSSSRPHCCCSLHVFPAFLAGI</sequence>
<reference evidence="1" key="1">
    <citation type="submission" date="2019-05" db="EMBL/GenBank/DDBJ databases">
        <authorList>
            <person name="Zhang S."/>
            <person name="Liu J."/>
        </authorList>
    </citation>
    <scope>NUCLEOTIDE SEQUENCE [LARGE SCALE GENOMIC DNA]</scope>
</reference>
<proteinExistence type="predicted"/>